<dbReference type="EMBL" id="JAVFWL010000001">
    <property type="protein sequence ID" value="KAK6725964.1"/>
    <property type="molecule type" value="Genomic_DNA"/>
</dbReference>
<dbReference type="Proteomes" id="UP001303046">
    <property type="component" value="Unassembled WGS sequence"/>
</dbReference>
<name>A0ABR1BHI1_NECAM</name>
<keyword evidence="2" id="KW-1185">Reference proteome</keyword>
<accession>A0ABR1BHI1</accession>
<sequence length="117" mass="13499">MDEAQPQEQAVFRQGFRCLDHIQTVSRVIDFCWEYLLPIVLTFFDYEKAFDSVETKVTLSALIDQGVDASHVRTLANCYDRSRKYSISTALSPYPSEEGYDKAIVYRRSCSLLHYNG</sequence>
<comment type="caution">
    <text evidence="1">The sequence shown here is derived from an EMBL/GenBank/DDBJ whole genome shotgun (WGS) entry which is preliminary data.</text>
</comment>
<evidence type="ECO:0000313" key="1">
    <source>
        <dbReference type="EMBL" id="KAK6725964.1"/>
    </source>
</evidence>
<proteinExistence type="predicted"/>
<reference evidence="1 2" key="1">
    <citation type="submission" date="2023-08" db="EMBL/GenBank/DDBJ databases">
        <title>A Necator americanus chromosomal reference genome.</title>
        <authorList>
            <person name="Ilik V."/>
            <person name="Petrzelkova K.J."/>
            <person name="Pardy F."/>
            <person name="Fuh T."/>
            <person name="Niatou-Singa F.S."/>
            <person name="Gouil Q."/>
            <person name="Baker L."/>
            <person name="Ritchie M.E."/>
            <person name="Jex A.R."/>
            <person name="Gazzola D."/>
            <person name="Li H."/>
            <person name="Toshio Fujiwara R."/>
            <person name="Zhan B."/>
            <person name="Aroian R.V."/>
            <person name="Pafco B."/>
            <person name="Schwarz E.M."/>
        </authorList>
    </citation>
    <scope>NUCLEOTIDE SEQUENCE [LARGE SCALE GENOMIC DNA]</scope>
    <source>
        <strain evidence="1 2">Aroian</strain>
        <tissue evidence="1">Whole animal</tissue>
    </source>
</reference>
<organism evidence="1 2">
    <name type="scientific">Necator americanus</name>
    <name type="common">Human hookworm</name>
    <dbReference type="NCBI Taxonomy" id="51031"/>
    <lineage>
        <taxon>Eukaryota</taxon>
        <taxon>Metazoa</taxon>
        <taxon>Ecdysozoa</taxon>
        <taxon>Nematoda</taxon>
        <taxon>Chromadorea</taxon>
        <taxon>Rhabditida</taxon>
        <taxon>Rhabditina</taxon>
        <taxon>Rhabditomorpha</taxon>
        <taxon>Strongyloidea</taxon>
        <taxon>Ancylostomatidae</taxon>
        <taxon>Bunostominae</taxon>
        <taxon>Necator</taxon>
    </lineage>
</organism>
<gene>
    <name evidence="1" type="primary">Necator_chrI.g463</name>
    <name evidence="1" type="ORF">RB195_004341</name>
</gene>
<evidence type="ECO:0000313" key="2">
    <source>
        <dbReference type="Proteomes" id="UP001303046"/>
    </source>
</evidence>
<protein>
    <recommendedName>
        <fullName evidence="3">Reverse transcriptase domain-containing protein</fullName>
    </recommendedName>
</protein>
<evidence type="ECO:0008006" key="3">
    <source>
        <dbReference type="Google" id="ProtNLM"/>
    </source>
</evidence>